<keyword evidence="2 4" id="KW-0547">Nucleotide-binding</keyword>
<dbReference type="PANTHER" id="PTHR23407:SF1">
    <property type="entry name" value="5-FORMYLTETRAHYDROFOLATE CYCLO-LIGASE"/>
    <property type="match status" value="1"/>
</dbReference>
<feature type="binding site" evidence="4">
    <location>
        <begin position="7"/>
        <end position="11"/>
    </location>
    <ligand>
        <name>ATP</name>
        <dbReference type="ChEBI" id="CHEBI:30616"/>
    </ligand>
</feature>
<dbReference type="Gene3D" id="3.40.50.10420">
    <property type="entry name" value="NagB/RpiA/CoA transferase-like"/>
    <property type="match status" value="1"/>
</dbReference>
<dbReference type="GO" id="GO:0046872">
    <property type="term" value="F:metal ion binding"/>
    <property type="evidence" value="ECO:0007669"/>
    <property type="project" value="UniProtKB-KW"/>
</dbReference>
<dbReference type="PIRSF" id="PIRSF006806">
    <property type="entry name" value="FTHF_cligase"/>
    <property type="match status" value="1"/>
</dbReference>
<proteinExistence type="inferred from homology"/>
<evidence type="ECO:0000313" key="7">
    <source>
        <dbReference type="Proteomes" id="UP000032534"/>
    </source>
</evidence>
<evidence type="ECO:0000313" key="6">
    <source>
        <dbReference type="EMBL" id="KJD43835.1"/>
    </source>
</evidence>
<evidence type="ECO:0000256" key="1">
    <source>
        <dbReference type="ARBA" id="ARBA00010638"/>
    </source>
</evidence>
<dbReference type="EC" id="6.3.3.2" evidence="5"/>
<sequence length="219" mass="24935">MDVCSVKNALRLQQREARDFMDPLTRQEASAVACRHAIEAWEQLRIDRNRDRLTVFSYLSFGSEISTTPFIEHCWSRGDRVLAPRVDPVTRTMELRQMGQHDDIVPGIWNIPEPAPTCEKWVPEMWSEIDWVVVPGLAFDRHGGRIGYGGGYYDRFTVQVEAQKRDNGNAGPLYVSLLLPGQLQKQVPMEPGDLRVDVLFTPEGPIHCDIAKSEKTNDE</sequence>
<feature type="binding site" evidence="4">
    <location>
        <begin position="145"/>
        <end position="153"/>
    </location>
    <ligand>
        <name>ATP</name>
        <dbReference type="ChEBI" id="CHEBI:30616"/>
    </ligand>
</feature>
<comment type="similarity">
    <text evidence="1 5">Belongs to the 5-formyltetrahydrofolate cyclo-ligase family.</text>
</comment>
<keyword evidence="6" id="KW-0436">Ligase</keyword>
<evidence type="ECO:0000256" key="5">
    <source>
        <dbReference type="RuleBase" id="RU361279"/>
    </source>
</evidence>
<comment type="catalytic activity">
    <reaction evidence="5">
        <text>(6S)-5-formyl-5,6,7,8-tetrahydrofolate + ATP = (6R)-5,10-methenyltetrahydrofolate + ADP + phosphate</text>
        <dbReference type="Rhea" id="RHEA:10488"/>
        <dbReference type="ChEBI" id="CHEBI:30616"/>
        <dbReference type="ChEBI" id="CHEBI:43474"/>
        <dbReference type="ChEBI" id="CHEBI:57455"/>
        <dbReference type="ChEBI" id="CHEBI:57457"/>
        <dbReference type="ChEBI" id="CHEBI:456216"/>
        <dbReference type="EC" id="6.3.3.2"/>
    </reaction>
</comment>
<dbReference type="Proteomes" id="UP000032534">
    <property type="component" value="Unassembled WGS sequence"/>
</dbReference>
<dbReference type="GO" id="GO:0030272">
    <property type="term" value="F:5-formyltetrahydrofolate cyclo-ligase activity"/>
    <property type="evidence" value="ECO:0007669"/>
    <property type="project" value="UniProtKB-EC"/>
</dbReference>
<evidence type="ECO:0000256" key="4">
    <source>
        <dbReference type="PIRSR" id="PIRSR006806-1"/>
    </source>
</evidence>
<dbReference type="RefSeq" id="WP_044647883.1">
    <property type="nucleotide sequence ID" value="NZ_JTHP01000048.1"/>
</dbReference>
<dbReference type="NCBIfam" id="TIGR02727">
    <property type="entry name" value="MTHFS_bact"/>
    <property type="match status" value="1"/>
</dbReference>
<dbReference type="PATRIC" id="fig|159743.3.peg.4576"/>
<dbReference type="InterPro" id="IPR002698">
    <property type="entry name" value="FTHF_cligase"/>
</dbReference>
<dbReference type="GO" id="GO:0009396">
    <property type="term" value="P:folic acid-containing compound biosynthetic process"/>
    <property type="evidence" value="ECO:0007669"/>
    <property type="project" value="TreeGrafter"/>
</dbReference>
<comment type="caution">
    <text evidence="6">The sequence shown here is derived from an EMBL/GenBank/DDBJ whole genome shotgun (WGS) entry which is preliminary data.</text>
</comment>
<name>A0A0D7WXE8_9BACL</name>
<dbReference type="PANTHER" id="PTHR23407">
    <property type="entry name" value="ATPASE INHIBITOR/5-FORMYLTETRAHYDROFOLATE CYCLO-LIGASE"/>
    <property type="match status" value="1"/>
</dbReference>
<gene>
    <name evidence="6" type="ORF">QD47_20600</name>
</gene>
<organism evidence="6 7">
    <name type="scientific">Paenibacillus terrae</name>
    <dbReference type="NCBI Taxonomy" id="159743"/>
    <lineage>
        <taxon>Bacteria</taxon>
        <taxon>Bacillati</taxon>
        <taxon>Bacillota</taxon>
        <taxon>Bacilli</taxon>
        <taxon>Bacillales</taxon>
        <taxon>Paenibacillaceae</taxon>
        <taxon>Paenibacillus</taxon>
    </lineage>
</organism>
<comment type="cofactor">
    <cofactor evidence="5">
        <name>Mg(2+)</name>
        <dbReference type="ChEBI" id="CHEBI:18420"/>
    </cofactor>
</comment>
<reference evidence="6 7" key="1">
    <citation type="submission" date="2014-11" db="EMBL/GenBank/DDBJ databases">
        <title>Draft Genome Sequences of Paenibacillus polymyxa NRRL B-30509 and Paenibacillus terrae NRRL B-30644, Strains from a Poultry Environment that Produce Tridecaptin A and Paenicidins.</title>
        <authorList>
            <person name="van Belkum M.J."/>
            <person name="Lohans C.T."/>
            <person name="Vederas J.C."/>
        </authorList>
    </citation>
    <scope>NUCLEOTIDE SEQUENCE [LARGE SCALE GENOMIC DNA]</scope>
    <source>
        <strain evidence="6 7">NRRL B-30644</strain>
    </source>
</reference>
<dbReference type="GO" id="GO:0035999">
    <property type="term" value="P:tetrahydrofolate interconversion"/>
    <property type="evidence" value="ECO:0007669"/>
    <property type="project" value="TreeGrafter"/>
</dbReference>
<dbReference type="Pfam" id="PF01812">
    <property type="entry name" value="5-FTHF_cyc-lig"/>
    <property type="match status" value="1"/>
</dbReference>
<dbReference type="EMBL" id="JTHP01000048">
    <property type="protein sequence ID" value="KJD43835.1"/>
    <property type="molecule type" value="Genomic_DNA"/>
</dbReference>
<keyword evidence="5" id="KW-0479">Metal-binding</keyword>
<evidence type="ECO:0000256" key="2">
    <source>
        <dbReference type="ARBA" id="ARBA00022741"/>
    </source>
</evidence>
<keyword evidence="3 4" id="KW-0067">ATP-binding</keyword>
<protein>
    <recommendedName>
        <fullName evidence="5">5-formyltetrahydrofolate cyclo-ligase</fullName>
        <ecNumber evidence="5">6.3.3.2</ecNumber>
    </recommendedName>
</protein>
<feature type="binding site" evidence="4">
    <location>
        <position position="64"/>
    </location>
    <ligand>
        <name>substrate</name>
    </ligand>
</feature>
<dbReference type="GO" id="GO:0005524">
    <property type="term" value="F:ATP binding"/>
    <property type="evidence" value="ECO:0007669"/>
    <property type="project" value="UniProtKB-KW"/>
</dbReference>
<evidence type="ECO:0000256" key="3">
    <source>
        <dbReference type="ARBA" id="ARBA00022840"/>
    </source>
</evidence>
<keyword evidence="5" id="KW-0460">Magnesium</keyword>
<accession>A0A0D7WXE8</accession>
<dbReference type="InterPro" id="IPR037171">
    <property type="entry name" value="NagB/RpiA_transferase-like"/>
</dbReference>
<keyword evidence="7" id="KW-1185">Reference proteome</keyword>
<dbReference type="SUPFAM" id="SSF100950">
    <property type="entry name" value="NagB/RpiA/CoA transferase-like"/>
    <property type="match status" value="1"/>
</dbReference>
<dbReference type="OrthoDB" id="9801938at2"/>
<dbReference type="InterPro" id="IPR024185">
    <property type="entry name" value="FTHF_cligase-like_sf"/>
</dbReference>
<feature type="binding site" evidence="4">
    <location>
        <position position="59"/>
    </location>
    <ligand>
        <name>substrate</name>
    </ligand>
</feature>
<dbReference type="AlphaFoldDB" id="A0A0D7WXE8"/>